<accession>A0ABD3QH93</accession>
<protein>
    <recommendedName>
        <fullName evidence="9">Protein kish</fullName>
    </recommendedName>
</protein>
<keyword evidence="7" id="KW-0333">Golgi apparatus</keyword>
<dbReference type="Pfam" id="PF06842">
    <property type="entry name" value="DUF1242"/>
    <property type="match status" value="1"/>
</dbReference>
<feature type="transmembrane region" description="Helical" evidence="9">
    <location>
        <begin position="64"/>
        <end position="82"/>
    </location>
</feature>
<dbReference type="GO" id="GO:0000139">
    <property type="term" value="C:Golgi membrane"/>
    <property type="evidence" value="ECO:0007669"/>
    <property type="project" value="UniProtKB-SubCell"/>
</dbReference>
<dbReference type="AlphaFoldDB" id="A0ABD3QH93"/>
<evidence type="ECO:0000256" key="8">
    <source>
        <dbReference type="ARBA" id="ARBA00023136"/>
    </source>
</evidence>
<evidence type="ECO:0000313" key="11">
    <source>
        <dbReference type="Proteomes" id="UP001516023"/>
    </source>
</evidence>
<organism evidence="10 11">
    <name type="scientific">Cyclotella cryptica</name>
    <dbReference type="NCBI Taxonomy" id="29204"/>
    <lineage>
        <taxon>Eukaryota</taxon>
        <taxon>Sar</taxon>
        <taxon>Stramenopiles</taxon>
        <taxon>Ochrophyta</taxon>
        <taxon>Bacillariophyta</taxon>
        <taxon>Coscinodiscophyceae</taxon>
        <taxon>Thalassiosirophycidae</taxon>
        <taxon>Stephanodiscales</taxon>
        <taxon>Stephanodiscaceae</taxon>
        <taxon>Cyclotella</taxon>
    </lineage>
</organism>
<feature type="transmembrane region" description="Helical" evidence="9">
    <location>
        <begin position="7"/>
        <end position="25"/>
    </location>
</feature>
<keyword evidence="11" id="KW-1185">Reference proteome</keyword>
<evidence type="ECO:0000256" key="9">
    <source>
        <dbReference type="RuleBase" id="RU910717"/>
    </source>
</evidence>
<evidence type="ECO:0000256" key="1">
    <source>
        <dbReference type="ARBA" id="ARBA00002154"/>
    </source>
</evidence>
<evidence type="ECO:0000256" key="6">
    <source>
        <dbReference type="ARBA" id="ARBA00022989"/>
    </source>
</evidence>
<evidence type="ECO:0000256" key="3">
    <source>
        <dbReference type="ARBA" id="ARBA00008961"/>
    </source>
</evidence>
<keyword evidence="8 9" id="KW-0472">Membrane</keyword>
<keyword evidence="6 9" id="KW-1133">Transmembrane helix</keyword>
<dbReference type="EMBL" id="JABMIG020000036">
    <property type="protein sequence ID" value="KAL3799790.1"/>
    <property type="molecule type" value="Genomic_DNA"/>
</dbReference>
<proteinExistence type="inferred from homology"/>
<comment type="similarity">
    <text evidence="3 9">Belongs to the KISH family.</text>
</comment>
<comment type="subcellular location">
    <subcellularLocation>
        <location evidence="2">Golgi apparatus membrane</location>
        <topology evidence="2">Single-pass type I membrane protein</topology>
    </subcellularLocation>
</comment>
<keyword evidence="4 9" id="KW-0812">Transmembrane</keyword>
<name>A0ABD3QH93_9STRA</name>
<evidence type="ECO:0000256" key="7">
    <source>
        <dbReference type="ARBA" id="ARBA00023034"/>
    </source>
</evidence>
<comment type="caution">
    <text evidence="9">Lacks conserved residue(s) required for the propagation of feature annotation.</text>
</comment>
<dbReference type="Proteomes" id="UP001516023">
    <property type="component" value="Unassembled WGS sequence"/>
</dbReference>
<dbReference type="PANTHER" id="PTHR13229">
    <property type="entry name" value="PROTEIN KISH-A"/>
    <property type="match status" value="1"/>
</dbReference>
<sequence length="84" mass="9439">MSAIFDFSSLLTVILLIICTCAYLREMRPTIFDGGKTLEPGETRLKRTGATGFFWKMSRIGERLSPYVGASCAIMAIHLLFFKK</sequence>
<evidence type="ECO:0000256" key="2">
    <source>
        <dbReference type="ARBA" id="ARBA00004614"/>
    </source>
</evidence>
<evidence type="ECO:0000256" key="5">
    <source>
        <dbReference type="ARBA" id="ARBA00022729"/>
    </source>
</evidence>
<dbReference type="InterPro" id="IPR051523">
    <property type="entry name" value="KISH_domain"/>
</dbReference>
<comment type="caution">
    <text evidence="10">The sequence shown here is derived from an EMBL/GenBank/DDBJ whole genome shotgun (WGS) entry which is preliminary data.</text>
</comment>
<evidence type="ECO:0000313" key="10">
    <source>
        <dbReference type="EMBL" id="KAL3799790.1"/>
    </source>
</evidence>
<comment type="function">
    <text evidence="1 9">Involved in the early part of the secretory pathway.</text>
</comment>
<keyword evidence="5" id="KW-0732">Signal</keyword>
<evidence type="ECO:0000256" key="4">
    <source>
        <dbReference type="ARBA" id="ARBA00022692"/>
    </source>
</evidence>
<dbReference type="InterPro" id="IPR009653">
    <property type="entry name" value="Ksh1"/>
</dbReference>
<reference evidence="10 11" key="1">
    <citation type="journal article" date="2020" name="G3 (Bethesda)">
        <title>Improved Reference Genome for Cyclotella cryptica CCMP332, a Model for Cell Wall Morphogenesis, Salinity Adaptation, and Lipid Production in Diatoms (Bacillariophyta).</title>
        <authorList>
            <person name="Roberts W.R."/>
            <person name="Downey K.M."/>
            <person name="Ruck E.C."/>
            <person name="Traller J.C."/>
            <person name="Alverson A.J."/>
        </authorList>
    </citation>
    <scope>NUCLEOTIDE SEQUENCE [LARGE SCALE GENOMIC DNA]</scope>
    <source>
        <strain evidence="10 11">CCMP332</strain>
    </source>
</reference>
<gene>
    <name evidence="10" type="ORF">HJC23_010440</name>
</gene>